<dbReference type="SUPFAM" id="SSF52540">
    <property type="entry name" value="P-loop containing nucleoside triphosphate hydrolases"/>
    <property type="match status" value="1"/>
</dbReference>
<evidence type="ECO:0000259" key="6">
    <source>
        <dbReference type="Pfam" id="PF13191"/>
    </source>
</evidence>
<proteinExistence type="inferred from homology"/>
<evidence type="ECO:0000256" key="2">
    <source>
        <dbReference type="ARBA" id="ARBA00022705"/>
    </source>
</evidence>
<dbReference type="Proteomes" id="UP000185608">
    <property type="component" value="Chromosome"/>
</dbReference>
<dbReference type="PANTHER" id="PTHR10763">
    <property type="entry name" value="CELL DIVISION CONTROL PROTEIN 6-RELATED"/>
    <property type="match status" value="1"/>
</dbReference>
<name>A0A1D8S242_9EURY</name>
<dbReference type="Pfam" id="PF13191">
    <property type="entry name" value="AAA_16"/>
    <property type="match status" value="1"/>
</dbReference>
<dbReference type="RefSeq" id="WP_070364181.1">
    <property type="nucleotide sequence ID" value="NZ_CP016070.1"/>
</dbReference>
<dbReference type="InterPro" id="IPR027417">
    <property type="entry name" value="P-loop_NTPase"/>
</dbReference>
<dbReference type="Pfam" id="PF09079">
    <property type="entry name" value="WHD_Cdc6"/>
    <property type="match status" value="1"/>
</dbReference>
<dbReference type="InterPro" id="IPR041664">
    <property type="entry name" value="AAA_16"/>
</dbReference>
<evidence type="ECO:0000256" key="3">
    <source>
        <dbReference type="ARBA" id="ARBA00022741"/>
    </source>
</evidence>
<reference evidence="8 9" key="1">
    <citation type="submission" date="2016-06" db="EMBL/GenBank/DDBJ databases">
        <title>Discovery of anaerobic lithoheterotrophic haloarchaeon capable of sulfur respiration by hydrogen and formate.</title>
        <authorList>
            <person name="Sorokin D.Y."/>
            <person name="Kublanov I.V."/>
            <person name="Roman P."/>
            <person name="Sinninghe Damste J.S."/>
            <person name="Golyshin P.N."/>
            <person name="Rojo D."/>
            <person name="Ciordia S."/>
            <person name="Mena Md.C."/>
            <person name="Ferrer M."/>
            <person name="Smedile F."/>
            <person name="Messina E."/>
            <person name="La Cono V."/>
            <person name="Yakimov M.M."/>
        </authorList>
    </citation>
    <scope>NUCLEOTIDE SEQUENCE [LARGE SCALE GENOMIC DNA]</scope>
    <source>
        <strain evidence="8 9">HTSR1</strain>
    </source>
</reference>
<evidence type="ECO:0000259" key="5">
    <source>
        <dbReference type="Pfam" id="PF09079"/>
    </source>
</evidence>
<feature type="domain" description="Orc1-like AAA ATPase" evidence="6">
    <location>
        <begin position="25"/>
        <end position="156"/>
    </location>
</feature>
<evidence type="ECO:0000256" key="1">
    <source>
        <dbReference type="ARBA" id="ARBA00006184"/>
    </source>
</evidence>
<dbReference type="Gene3D" id="1.10.8.60">
    <property type="match status" value="1"/>
</dbReference>
<dbReference type="InterPro" id="IPR015163">
    <property type="entry name" value="Cdc6_C"/>
</dbReference>
<comment type="similarity">
    <text evidence="1">Belongs to the CDC6/cdc18 family.</text>
</comment>
<keyword evidence="4" id="KW-0067">ATP-binding</keyword>
<dbReference type="KEGG" id="halh:HTSR_0208"/>
<dbReference type="Pfam" id="PF22703">
    <property type="entry name" value="Cdc6_lid"/>
    <property type="match status" value="1"/>
</dbReference>
<dbReference type="Gene3D" id="3.40.50.300">
    <property type="entry name" value="P-loop containing nucleotide triphosphate hydrolases"/>
    <property type="match status" value="1"/>
</dbReference>
<evidence type="ECO:0000313" key="9">
    <source>
        <dbReference type="Proteomes" id="UP000185608"/>
    </source>
</evidence>
<dbReference type="InterPro" id="IPR036388">
    <property type="entry name" value="WH-like_DNA-bd_sf"/>
</dbReference>
<dbReference type="SUPFAM" id="SSF46785">
    <property type="entry name" value="Winged helix' DNA-binding domain"/>
    <property type="match status" value="1"/>
</dbReference>
<dbReference type="InterPro" id="IPR055237">
    <property type="entry name" value="Cdc6_lid"/>
</dbReference>
<evidence type="ECO:0000313" key="8">
    <source>
        <dbReference type="EMBL" id="AOW79410.1"/>
    </source>
</evidence>
<protein>
    <submittedName>
        <fullName evidence="8">Orc1/cdc6 family replication initiation protein</fullName>
    </submittedName>
</protein>
<dbReference type="InterPro" id="IPR036390">
    <property type="entry name" value="WH_DNA-bd_sf"/>
</dbReference>
<dbReference type="GO" id="GO:0006260">
    <property type="term" value="P:DNA replication"/>
    <property type="evidence" value="ECO:0007669"/>
    <property type="project" value="UniProtKB-KW"/>
</dbReference>
<accession>A0A1D8S242</accession>
<sequence>MSLFDVKPGAIDREEVFQETFQPDRLPGREEILDTLLRTIRTSWDPGGGMIILRGGPGTGKTAVAKALMGESQSGVPAKWVYFEGEASTSYQETIQLTNALRSGPPLNSTGYSRDAVESHFEAALTELDDSHGIVVDGAVPDVHGPILSQLVTHVTRQSSALVGVLVLTRSDEQLLSESVLTETIHLDYTLSELELILEQRVELGCDSEQVSPEVVPLCASYGYQTGTGARGAIELFTEAAQISQEELAPEIVGKHVETAKKRLEVEHLAENLATFEEHAHLLLYAIGSLAVDKRLPAVTREIYAAYERYCEMRSRTPLSHRRLADRFEALLDTGVLEYTEINEGRAGGAYRRYDLAVPWDQLVEPLNRVTDCPNVHRDVARQAGN</sequence>
<dbReference type="Gene3D" id="1.10.10.10">
    <property type="entry name" value="Winged helix-like DNA-binding domain superfamily/Winged helix DNA-binding domain"/>
    <property type="match status" value="1"/>
</dbReference>
<dbReference type="EMBL" id="CP016070">
    <property type="protein sequence ID" value="AOW79410.1"/>
    <property type="molecule type" value="Genomic_DNA"/>
</dbReference>
<gene>
    <name evidence="8" type="ORF">HTSR_0208</name>
</gene>
<dbReference type="PANTHER" id="PTHR10763:SF26">
    <property type="entry name" value="CELL DIVISION CONTROL PROTEIN 6 HOMOLOG"/>
    <property type="match status" value="1"/>
</dbReference>
<organism evidence="8 9">
    <name type="scientific">Halodesulfurarchaeum formicicum</name>
    <dbReference type="NCBI Taxonomy" id="1873524"/>
    <lineage>
        <taxon>Archaea</taxon>
        <taxon>Methanobacteriati</taxon>
        <taxon>Methanobacteriota</taxon>
        <taxon>Stenosarchaea group</taxon>
        <taxon>Halobacteria</taxon>
        <taxon>Halobacteriales</taxon>
        <taxon>Halobacteriaceae</taxon>
        <taxon>Halodesulfurarchaeum</taxon>
    </lineage>
</organism>
<dbReference type="GeneID" id="29828222"/>
<evidence type="ECO:0000259" key="7">
    <source>
        <dbReference type="Pfam" id="PF22703"/>
    </source>
</evidence>
<feature type="domain" description="Cdc6 C-terminal" evidence="5">
    <location>
        <begin position="272"/>
        <end position="363"/>
    </location>
</feature>
<keyword evidence="3" id="KW-0547">Nucleotide-binding</keyword>
<evidence type="ECO:0000256" key="4">
    <source>
        <dbReference type="ARBA" id="ARBA00022840"/>
    </source>
</evidence>
<dbReference type="GO" id="GO:0005524">
    <property type="term" value="F:ATP binding"/>
    <property type="evidence" value="ECO:0007669"/>
    <property type="project" value="UniProtKB-KW"/>
</dbReference>
<keyword evidence="2" id="KW-0235">DNA replication</keyword>
<dbReference type="AlphaFoldDB" id="A0A1D8S242"/>
<dbReference type="InterPro" id="IPR050311">
    <property type="entry name" value="ORC1/CDC6"/>
</dbReference>
<feature type="domain" description="Cdc6 AAA+ ATPase-type lid" evidence="7">
    <location>
        <begin position="197"/>
        <end position="262"/>
    </location>
</feature>